<dbReference type="EMBL" id="KZ308444">
    <property type="protein sequence ID" value="KAG8229741.1"/>
    <property type="molecule type" value="Genomic_DNA"/>
</dbReference>
<evidence type="ECO:0000313" key="13">
    <source>
        <dbReference type="Proteomes" id="UP000792457"/>
    </source>
</evidence>
<evidence type="ECO:0000256" key="7">
    <source>
        <dbReference type="HAMAP-Rule" id="MF_03053"/>
    </source>
</evidence>
<dbReference type="GO" id="GO:0005524">
    <property type="term" value="F:ATP binding"/>
    <property type="evidence" value="ECO:0007669"/>
    <property type="project" value="UniProtKB-KW"/>
</dbReference>
<dbReference type="InterPro" id="IPR032442">
    <property type="entry name" value="CTU1_C"/>
</dbReference>
<dbReference type="InterPro" id="IPR011063">
    <property type="entry name" value="TilS/TtcA_N"/>
</dbReference>
<dbReference type="InterPro" id="IPR000541">
    <property type="entry name" value="Ncs6/Tuc1/Ctu1"/>
</dbReference>
<sequence>MPVPCSTHCGKNAVLKRPKTGCALCKECFFVAFETEVHDTIVKGQLFREGQHVAIGASGGKDSTVLAYVLRTLNVRYNYGLQLTLLSIDEGITGYRDDSLEMVKKNRDEYGLPLKILSYKDLYGWTMDAIVQEVGRRSNCTYCGVFRRGALERGAALLKADVIATGHNADDMAETVIMNIMRGDVARLHRCCDTITKDTSQQSSDSPSSSNDGLDIPRVKPLRYCYEKEIVLYAHYAKLPYFSTECTFSPLAYRGHARTYLKDLERLRPSVIMDIIHSGEFLQVGVVQQLPSRGHCKRCGQISSAAGGICKACLLLDSLNQGKPKVSLESDSANLDDTQEISGATNPEEIKTLTGSKSTPINNELPTNKIGRVKPHGIDW</sequence>
<evidence type="ECO:0000313" key="12">
    <source>
        <dbReference type="EMBL" id="KAG8229741.1"/>
    </source>
</evidence>
<keyword evidence="8" id="KW-0067">ATP-binding</keyword>
<dbReference type="Gene3D" id="3.40.50.620">
    <property type="entry name" value="HUPs"/>
    <property type="match status" value="1"/>
</dbReference>
<feature type="domain" description="tRNA(Ile)-lysidine/2-thiocytidine synthase N-terminal" evidence="10">
    <location>
        <begin position="53"/>
        <end position="243"/>
    </location>
</feature>
<evidence type="ECO:0000256" key="6">
    <source>
        <dbReference type="ARBA" id="ARBA00060195"/>
    </source>
</evidence>
<dbReference type="UniPathway" id="UPA00988"/>
<name>A0A8K0K7D2_LADFU</name>
<dbReference type="Pfam" id="PF16503">
    <property type="entry name" value="zn-ribbon_14"/>
    <property type="match status" value="1"/>
</dbReference>
<dbReference type="SUPFAM" id="SSF52402">
    <property type="entry name" value="Adenine nucleotide alpha hydrolases-like"/>
    <property type="match status" value="1"/>
</dbReference>
<dbReference type="Pfam" id="PF01171">
    <property type="entry name" value="ATP_bind_3"/>
    <property type="match status" value="1"/>
</dbReference>
<feature type="compositionally biased region" description="Polar residues" evidence="9">
    <location>
        <begin position="353"/>
        <end position="366"/>
    </location>
</feature>
<evidence type="ECO:0000256" key="3">
    <source>
        <dbReference type="ARBA" id="ARBA00022679"/>
    </source>
</evidence>
<dbReference type="Proteomes" id="UP000792457">
    <property type="component" value="Unassembled WGS sequence"/>
</dbReference>
<dbReference type="NCBIfam" id="TIGR00269">
    <property type="entry name" value="TIGR00269 family protein"/>
    <property type="match status" value="1"/>
</dbReference>
<dbReference type="InterPro" id="IPR056369">
    <property type="entry name" value="CTU1-like_ATP-bd"/>
</dbReference>
<keyword evidence="1 7" id="KW-0963">Cytoplasm</keyword>
<dbReference type="GO" id="GO:0016779">
    <property type="term" value="F:nucleotidyltransferase activity"/>
    <property type="evidence" value="ECO:0007669"/>
    <property type="project" value="UniProtKB-UniRule"/>
</dbReference>
<comment type="pathway">
    <text evidence="7">tRNA modification; 5-methoxycarbonylmethyl-2-thiouridine-tRNA biosynthesis.</text>
</comment>
<dbReference type="CDD" id="cd01713">
    <property type="entry name" value="CTU1-like"/>
    <property type="match status" value="1"/>
</dbReference>
<dbReference type="EC" id="2.7.7.-" evidence="7"/>
<dbReference type="FunFam" id="3.40.50.620:FF:000132">
    <property type="entry name" value="Cytoplasmic tRNA 2-thiolation protein 1"/>
    <property type="match status" value="1"/>
</dbReference>
<keyword evidence="3 7" id="KW-0808">Transferase</keyword>
<dbReference type="OrthoDB" id="198857at2759"/>
<protein>
    <recommendedName>
        <fullName evidence="7">Cytoplasmic tRNA 2-thiolation protein 1</fullName>
        <ecNumber evidence="7">2.7.7.-</ecNumber>
    </recommendedName>
    <alternativeName>
        <fullName evidence="7">Cytoplasmic tRNA adenylyltransferase 1</fullName>
    </alternativeName>
</protein>
<proteinExistence type="inferred from homology"/>
<accession>A0A8K0K7D2</accession>
<evidence type="ECO:0000259" key="11">
    <source>
        <dbReference type="Pfam" id="PF16503"/>
    </source>
</evidence>
<dbReference type="GO" id="GO:0002143">
    <property type="term" value="P:tRNA wobble position uridine thiolation"/>
    <property type="evidence" value="ECO:0007669"/>
    <property type="project" value="TreeGrafter"/>
</dbReference>
<dbReference type="InterPro" id="IPR020554">
    <property type="entry name" value="UPF0021_CS"/>
</dbReference>
<gene>
    <name evidence="12" type="ORF">J437_LFUL007916</name>
</gene>
<feature type="binding site" evidence="8">
    <location>
        <position position="166"/>
    </location>
    <ligand>
        <name>ATP</name>
        <dbReference type="ChEBI" id="CHEBI:30616"/>
    </ligand>
</feature>
<feature type="domain" description="Cytoplasmic tRNA 2-thiolation protein 1 C-terminal" evidence="11">
    <location>
        <begin position="294"/>
        <end position="326"/>
    </location>
</feature>
<evidence type="ECO:0000259" key="10">
    <source>
        <dbReference type="Pfam" id="PF01171"/>
    </source>
</evidence>
<feature type="binding site" evidence="8">
    <location>
        <begin position="56"/>
        <end position="58"/>
    </location>
    <ligand>
        <name>ATP</name>
        <dbReference type="ChEBI" id="CHEBI:30616"/>
    </ligand>
</feature>
<comment type="function">
    <text evidence="6 7">Plays a central role in 2-thiolation of mcm(5)S(2)U at tRNA wobble positions of tRNA(Lys), tRNA(Glu) and tRNA(Gln). Directly binds tRNAs and probably acts by catalyzing adenylation of tRNAs, an intermediate required for 2-thiolation. It is unclear whether it acts as a sulfurtransferase that transfers sulfur from thiocarboxylated URM1 onto the uridine of tRNAs at wobble position.</text>
</comment>
<dbReference type="GO" id="GO:0000049">
    <property type="term" value="F:tRNA binding"/>
    <property type="evidence" value="ECO:0007669"/>
    <property type="project" value="UniProtKB-UniRule"/>
</dbReference>
<evidence type="ECO:0000256" key="9">
    <source>
        <dbReference type="SAM" id="MobiDB-lite"/>
    </source>
</evidence>
<keyword evidence="4 7" id="KW-0819">tRNA processing</keyword>
<dbReference type="GO" id="GO:0032447">
    <property type="term" value="P:protein urmylation"/>
    <property type="evidence" value="ECO:0007669"/>
    <property type="project" value="UniProtKB-UniRule"/>
</dbReference>
<feature type="compositionally biased region" description="Basic residues" evidence="9">
    <location>
        <begin position="371"/>
        <end position="380"/>
    </location>
</feature>
<keyword evidence="5 7" id="KW-0694">RNA-binding</keyword>
<comment type="subcellular location">
    <subcellularLocation>
        <location evidence="7">Cytoplasm</location>
    </subcellularLocation>
</comment>
<dbReference type="PROSITE" id="PS01263">
    <property type="entry name" value="UPF0021"/>
    <property type="match status" value="1"/>
</dbReference>
<evidence type="ECO:0000256" key="5">
    <source>
        <dbReference type="ARBA" id="ARBA00022884"/>
    </source>
</evidence>
<dbReference type="AlphaFoldDB" id="A0A8K0K7D2"/>
<comment type="caution">
    <text evidence="12">The sequence shown here is derived from an EMBL/GenBank/DDBJ whole genome shotgun (WGS) entry which is preliminary data.</text>
</comment>
<feature type="binding site" evidence="8">
    <location>
        <position position="171"/>
    </location>
    <ligand>
        <name>ATP</name>
        <dbReference type="ChEBI" id="CHEBI:30616"/>
    </ligand>
</feature>
<reference evidence="12" key="1">
    <citation type="submission" date="2013-04" db="EMBL/GenBank/DDBJ databases">
        <authorList>
            <person name="Qu J."/>
            <person name="Murali S.C."/>
            <person name="Bandaranaike D."/>
            <person name="Bellair M."/>
            <person name="Blankenburg K."/>
            <person name="Chao H."/>
            <person name="Dinh H."/>
            <person name="Doddapaneni H."/>
            <person name="Downs B."/>
            <person name="Dugan-Rocha S."/>
            <person name="Elkadiri S."/>
            <person name="Gnanaolivu R.D."/>
            <person name="Hernandez B."/>
            <person name="Javaid M."/>
            <person name="Jayaseelan J.C."/>
            <person name="Lee S."/>
            <person name="Li M."/>
            <person name="Ming W."/>
            <person name="Munidasa M."/>
            <person name="Muniz J."/>
            <person name="Nguyen L."/>
            <person name="Ongeri F."/>
            <person name="Osuji N."/>
            <person name="Pu L.-L."/>
            <person name="Puazo M."/>
            <person name="Qu C."/>
            <person name="Quiroz J."/>
            <person name="Raj R."/>
            <person name="Weissenberger G."/>
            <person name="Xin Y."/>
            <person name="Zou X."/>
            <person name="Han Y."/>
            <person name="Richards S."/>
            <person name="Worley K."/>
            <person name="Muzny D."/>
            <person name="Gibbs R."/>
        </authorList>
    </citation>
    <scope>NUCLEOTIDE SEQUENCE</scope>
    <source>
        <strain evidence="12">Sampled in the wild</strain>
    </source>
</reference>
<evidence type="ECO:0000256" key="4">
    <source>
        <dbReference type="ARBA" id="ARBA00022694"/>
    </source>
</evidence>
<dbReference type="PANTHER" id="PTHR11807">
    <property type="entry name" value="ATPASES OF THE PP SUPERFAMILY-RELATED"/>
    <property type="match status" value="1"/>
</dbReference>
<dbReference type="HAMAP" id="MF_03053">
    <property type="entry name" value="CTU1"/>
    <property type="match status" value="1"/>
</dbReference>
<dbReference type="GO" id="GO:0005739">
    <property type="term" value="C:mitochondrion"/>
    <property type="evidence" value="ECO:0007669"/>
    <property type="project" value="TreeGrafter"/>
</dbReference>
<reference evidence="12" key="2">
    <citation type="submission" date="2017-10" db="EMBL/GenBank/DDBJ databases">
        <title>Ladona fulva Genome sequencing and assembly.</title>
        <authorList>
            <person name="Murali S."/>
            <person name="Richards S."/>
            <person name="Bandaranaike D."/>
            <person name="Bellair M."/>
            <person name="Blankenburg K."/>
            <person name="Chao H."/>
            <person name="Dinh H."/>
            <person name="Doddapaneni H."/>
            <person name="Dugan-Rocha S."/>
            <person name="Elkadiri S."/>
            <person name="Gnanaolivu R."/>
            <person name="Hernandez B."/>
            <person name="Skinner E."/>
            <person name="Javaid M."/>
            <person name="Lee S."/>
            <person name="Li M."/>
            <person name="Ming W."/>
            <person name="Munidasa M."/>
            <person name="Muniz J."/>
            <person name="Nguyen L."/>
            <person name="Hughes D."/>
            <person name="Osuji N."/>
            <person name="Pu L.-L."/>
            <person name="Puazo M."/>
            <person name="Qu C."/>
            <person name="Quiroz J."/>
            <person name="Raj R."/>
            <person name="Weissenberger G."/>
            <person name="Xin Y."/>
            <person name="Zou X."/>
            <person name="Han Y."/>
            <person name="Worley K."/>
            <person name="Muzny D."/>
            <person name="Gibbs R."/>
        </authorList>
    </citation>
    <scope>NUCLEOTIDE SEQUENCE</scope>
    <source>
        <strain evidence="12">Sampled in the wild</strain>
    </source>
</reference>
<feature type="binding site" evidence="8">
    <location>
        <position position="62"/>
    </location>
    <ligand>
        <name>ATP</name>
        <dbReference type="ChEBI" id="CHEBI:30616"/>
    </ligand>
</feature>
<dbReference type="PANTHER" id="PTHR11807:SF12">
    <property type="entry name" value="CYTOPLASMIC TRNA 2-THIOLATION PROTEIN 1"/>
    <property type="match status" value="1"/>
</dbReference>
<feature type="binding site" evidence="8">
    <location>
        <position position="88"/>
    </location>
    <ligand>
        <name>ATP</name>
        <dbReference type="ChEBI" id="CHEBI:30616"/>
    </ligand>
</feature>
<organism evidence="12 13">
    <name type="scientific">Ladona fulva</name>
    <name type="common">Scarce chaser dragonfly</name>
    <name type="synonym">Libellula fulva</name>
    <dbReference type="NCBI Taxonomy" id="123851"/>
    <lineage>
        <taxon>Eukaryota</taxon>
        <taxon>Metazoa</taxon>
        <taxon>Ecdysozoa</taxon>
        <taxon>Arthropoda</taxon>
        <taxon>Hexapoda</taxon>
        <taxon>Insecta</taxon>
        <taxon>Pterygota</taxon>
        <taxon>Palaeoptera</taxon>
        <taxon>Odonata</taxon>
        <taxon>Epiprocta</taxon>
        <taxon>Anisoptera</taxon>
        <taxon>Libelluloidea</taxon>
        <taxon>Libellulidae</taxon>
        <taxon>Ladona</taxon>
    </lineage>
</organism>
<dbReference type="PIRSF" id="PIRSF004976">
    <property type="entry name" value="ATPase_YdaO"/>
    <property type="match status" value="1"/>
</dbReference>
<keyword evidence="2 7" id="KW-0820">tRNA-binding</keyword>
<comment type="similarity">
    <text evidence="7">Belongs to the TtcA family. CTU1/NCS6/ATPBD3 subfamily.</text>
</comment>
<evidence type="ECO:0000256" key="1">
    <source>
        <dbReference type="ARBA" id="ARBA00022490"/>
    </source>
</evidence>
<feature type="region of interest" description="Disordered" evidence="9">
    <location>
        <begin position="353"/>
        <end position="380"/>
    </location>
</feature>
<dbReference type="InterPro" id="IPR035107">
    <property type="entry name" value="tRNA_thiolation_TtcA_Ctu1"/>
</dbReference>
<keyword evidence="8" id="KW-0547">Nucleotide-binding</keyword>
<keyword evidence="13" id="KW-1185">Reference proteome</keyword>
<dbReference type="GO" id="GO:0002144">
    <property type="term" value="C:cytosolic tRNA wobble base thiouridylase complex"/>
    <property type="evidence" value="ECO:0007669"/>
    <property type="project" value="TreeGrafter"/>
</dbReference>
<evidence type="ECO:0000256" key="2">
    <source>
        <dbReference type="ARBA" id="ARBA00022555"/>
    </source>
</evidence>
<evidence type="ECO:0000256" key="8">
    <source>
        <dbReference type="PIRSR" id="PIRSR004976-51"/>
    </source>
</evidence>
<dbReference type="InterPro" id="IPR014729">
    <property type="entry name" value="Rossmann-like_a/b/a_fold"/>
</dbReference>